<keyword evidence="5" id="KW-1185">Reference proteome</keyword>
<feature type="domain" description="Sulfotransferase" evidence="3">
    <location>
        <begin position="58"/>
        <end position="329"/>
    </location>
</feature>
<dbReference type="Pfam" id="PF00685">
    <property type="entry name" value="Sulfotransfer_1"/>
    <property type="match status" value="1"/>
</dbReference>
<dbReference type="OrthoDB" id="205623at2759"/>
<reference evidence="4 5" key="1">
    <citation type="submission" date="2020-04" db="EMBL/GenBank/DDBJ databases">
        <authorList>
            <person name="Alioto T."/>
            <person name="Alioto T."/>
            <person name="Gomez Garrido J."/>
        </authorList>
    </citation>
    <scope>NUCLEOTIDE SEQUENCE [LARGE SCALE GENOMIC DNA]</scope>
</reference>
<evidence type="ECO:0000259" key="3">
    <source>
        <dbReference type="Pfam" id="PF00685"/>
    </source>
</evidence>
<dbReference type="SUPFAM" id="SSF52540">
    <property type="entry name" value="P-loop containing nucleoside triphosphate hydrolases"/>
    <property type="match status" value="1"/>
</dbReference>
<evidence type="ECO:0000313" key="4">
    <source>
        <dbReference type="EMBL" id="CAB3367739.1"/>
    </source>
</evidence>
<dbReference type="Gene3D" id="3.40.50.300">
    <property type="entry name" value="P-loop containing nucleotide triphosphate hydrolases"/>
    <property type="match status" value="1"/>
</dbReference>
<dbReference type="EMBL" id="CADEPI010000033">
    <property type="protein sequence ID" value="CAB3367739.1"/>
    <property type="molecule type" value="Genomic_DNA"/>
</dbReference>
<name>A0A8S1CHV6_9INSE</name>
<protein>
    <recommendedName>
        <fullName evidence="3">Sulfotransferase domain-containing protein</fullName>
    </recommendedName>
</protein>
<comment type="similarity">
    <text evidence="1">Belongs to the sulfotransferase 1 family.</text>
</comment>
<gene>
    <name evidence="4" type="ORF">CLODIP_2_CD11824</name>
</gene>
<keyword evidence="2" id="KW-0808">Transferase</keyword>
<dbReference type="PANTHER" id="PTHR11783">
    <property type="entry name" value="SULFOTRANSFERASE SULT"/>
    <property type="match status" value="1"/>
</dbReference>
<dbReference type="InterPro" id="IPR027417">
    <property type="entry name" value="P-loop_NTPase"/>
</dbReference>
<sequence>MNFDRVVFQGLQGPLSDSLHKDFTNLFRKGYVRANGGVMPEYFQEFAEDIKNFNVRSDDAFVCSFPKTGTTWTQEMVWCIANDLDFEAAKVPLQVRFPFLDHTTLFDYEDLLSTRPDVVFPPHVLDSIGFLDNFPSPRFIKTHFPWPLLPRQIVENKPKMIYVARNAKDTCVSYYHHSRLLEGYRGSFDDFCELFLGDSLCFAPFWSHVLEFWHRRNEPNFLFVKYEDMIKDLPSVIRTTADFLGKKLSDEKVAILTEHLSFNSMKNNPSVNYEDVVEINRKYNLIDKKEIEKGSFMRKGSVGDFKGQMSKDMVSRFDDWTEKNLKGTGLSFNV</sequence>
<dbReference type="Proteomes" id="UP000494165">
    <property type="component" value="Unassembled WGS sequence"/>
</dbReference>
<evidence type="ECO:0000256" key="2">
    <source>
        <dbReference type="ARBA" id="ARBA00022679"/>
    </source>
</evidence>
<dbReference type="AlphaFoldDB" id="A0A8S1CHV6"/>
<evidence type="ECO:0000256" key="1">
    <source>
        <dbReference type="ARBA" id="ARBA00005771"/>
    </source>
</evidence>
<organism evidence="4 5">
    <name type="scientific">Cloeon dipterum</name>
    <dbReference type="NCBI Taxonomy" id="197152"/>
    <lineage>
        <taxon>Eukaryota</taxon>
        <taxon>Metazoa</taxon>
        <taxon>Ecdysozoa</taxon>
        <taxon>Arthropoda</taxon>
        <taxon>Hexapoda</taxon>
        <taxon>Insecta</taxon>
        <taxon>Pterygota</taxon>
        <taxon>Palaeoptera</taxon>
        <taxon>Ephemeroptera</taxon>
        <taxon>Pisciforma</taxon>
        <taxon>Baetidae</taxon>
        <taxon>Cloeon</taxon>
    </lineage>
</organism>
<proteinExistence type="inferred from homology"/>
<accession>A0A8S1CHV6</accession>
<dbReference type="InterPro" id="IPR000863">
    <property type="entry name" value="Sulfotransferase_dom"/>
</dbReference>
<evidence type="ECO:0000313" key="5">
    <source>
        <dbReference type="Proteomes" id="UP000494165"/>
    </source>
</evidence>
<dbReference type="GO" id="GO:0008146">
    <property type="term" value="F:sulfotransferase activity"/>
    <property type="evidence" value="ECO:0007669"/>
    <property type="project" value="InterPro"/>
</dbReference>
<comment type="caution">
    <text evidence="4">The sequence shown here is derived from an EMBL/GenBank/DDBJ whole genome shotgun (WGS) entry which is preliminary data.</text>
</comment>